<keyword evidence="3" id="KW-1185">Reference proteome</keyword>
<dbReference type="AlphaFoldDB" id="A0A6A5VSH1"/>
<organism evidence="2 3">
    <name type="scientific">Amniculicola lignicola CBS 123094</name>
    <dbReference type="NCBI Taxonomy" id="1392246"/>
    <lineage>
        <taxon>Eukaryota</taxon>
        <taxon>Fungi</taxon>
        <taxon>Dikarya</taxon>
        <taxon>Ascomycota</taxon>
        <taxon>Pezizomycotina</taxon>
        <taxon>Dothideomycetes</taxon>
        <taxon>Pleosporomycetidae</taxon>
        <taxon>Pleosporales</taxon>
        <taxon>Amniculicolaceae</taxon>
        <taxon>Amniculicola</taxon>
    </lineage>
</organism>
<evidence type="ECO:0000259" key="1">
    <source>
        <dbReference type="Pfam" id="PF24968"/>
    </source>
</evidence>
<evidence type="ECO:0000313" key="3">
    <source>
        <dbReference type="Proteomes" id="UP000799779"/>
    </source>
</evidence>
<sequence length="143" mass="16028">MGPVIPGGQLSQNHWTIYMLINTGSVQLNMQLANTDSDRGKLVVKEHAYTSSNTAVHFWDIPALQDAKASAVYSLILAKGRDKYNMAEGGVRCRWWVLTVMRDIVESGFVEGIEVEQFLPSLSYNYSRNVAPIPLEMKQGTFF</sequence>
<gene>
    <name evidence="2" type="ORF">P154DRAFT_452038</name>
</gene>
<dbReference type="OrthoDB" id="3739692at2759"/>
<dbReference type="Proteomes" id="UP000799779">
    <property type="component" value="Unassembled WGS sequence"/>
</dbReference>
<reference evidence="2" key="1">
    <citation type="journal article" date="2020" name="Stud. Mycol.">
        <title>101 Dothideomycetes genomes: a test case for predicting lifestyles and emergence of pathogens.</title>
        <authorList>
            <person name="Haridas S."/>
            <person name="Albert R."/>
            <person name="Binder M."/>
            <person name="Bloem J."/>
            <person name="Labutti K."/>
            <person name="Salamov A."/>
            <person name="Andreopoulos B."/>
            <person name="Baker S."/>
            <person name="Barry K."/>
            <person name="Bills G."/>
            <person name="Bluhm B."/>
            <person name="Cannon C."/>
            <person name="Castanera R."/>
            <person name="Culley D."/>
            <person name="Daum C."/>
            <person name="Ezra D."/>
            <person name="Gonzalez J."/>
            <person name="Henrissat B."/>
            <person name="Kuo A."/>
            <person name="Liang C."/>
            <person name="Lipzen A."/>
            <person name="Lutzoni F."/>
            <person name="Magnuson J."/>
            <person name="Mondo S."/>
            <person name="Nolan M."/>
            <person name="Ohm R."/>
            <person name="Pangilinan J."/>
            <person name="Park H.-J."/>
            <person name="Ramirez L."/>
            <person name="Alfaro M."/>
            <person name="Sun H."/>
            <person name="Tritt A."/>
            <person name="Yoshinaga Y."/>
            <person name="Zwiers L.-H."/>
            <person name="Turgeon B."/>
            <person name="Goodwin S."/>
            <person name="Spatafora J."/>
            <person name="Crous P."/>
            <person name="Grigoriev I."/>
        </authorList>
    </citation>
    <scope>NUCLEOTIDE SEQUENCE</scope>
    <source>
        <strain evidence="2">CBS 123094</strain>
    </source>
</reference>
<dbReference type="Pfam" id="PF24968">
    <property type="entry name" value="DUF7770"/>
    <property type="match status" value="1"/>
</dbReference>
<protein>
    <recommendedName>
        <fullName evidence="1">DUF7770 domain-containing protein</fullName>
    </recommendedName>
</protein>
<feature type="domain" description="DUF7770" evidence="1">
    <location>
        <begin position="9"/>
        <end position="143"/>
    </location>
</feature>
<name>A0A6A5VSH1_9PLEO</name>
<accession>A0A6A5VSH1</accession>
<dbReference type="EMBL" id="ML977801">
    <property type="protein sequence ID" value="KAF1992772.1"/>
    <property type="molecule type" value="Genomic_DNA"/>
</dbReference>
<evidence type="ECO:0000313" key="2">
    <source>
        <dbReference type="EMBL" id="KAF1992772.1"/>
    </source>
</evidence>
<dbReference type="InterPro" id="IPR056672">
    <property type="entry name" value="DUF7770"/>
</dbReference>
<proteinExistence type="predicted"/>